<keyword evidence="3" id="KW-1185">Reference proteome</keyword>
<dbReference type="PANTHER" id="PTHR33164">
    <property type="entry name" value="TRANSCRIPTIONAL REGULATOR, MARR FAMILY"/>
    <property type="match status" value="1"/>
</dbReference>
<reference evidence="2" key="1">
    <citation type="submission" date="2022-07" db="EMBL/GenBank/DDBJ databases">
        <title>Bombella genomes.</title>
        <authorList>
            <person name="Harer L."/>
            <person name="Styblova S."/>
            <person name="Ehrmann M."/>
        </authorList>
    </citation>
    <scope>NUCLEOTIDE SEQUENCE</scope>
    <source>
        <strain evidence="2">TMW 2.2559</strain>
    </source>
</reference>
<dbReference type="InterPro" id="IPR000835">
    <property type="entry name" value="HTH_MarR-typ"/>
</dbReference>
<name>A0ABT3WC44_9PROT</name>
<organism evidence="2 3">
    <name type="scientific">Bombella dulcis</name>
    <dbReference type="NCBI Taxonomy" id="2967339"/>
    <lineage>
        <taxon>Bacteria</taxon>
        <taxon>Pseudomonadati</taxon>
        <taxon>Pseudomonadota</taxon>
        <taxon>Alphaproteobacteria</taxon>
        <taxon>Acetobacterales</taxon>
        <taxon>Acetobacteraceae</taxon>
        <taxon>Bombella</taxon>
    </lineage>
</organism>
<feature type="domain" description="HTH marR-type" evidence="1">
    <location>
        <begin position="27"/>
        <end position="169"/>
    </location>
</feature>
<dbReference type="InterPro" id="IPR036388">
    <property type="entry name" value="WH-like_DNA-bd_sf"/>
</dbReference>
<evidence type="ECO:0000259" key="1">
    <source>
        <dbReference type="PROSITE" id="PS50995"/>
    </source>
</evidence>
<dbReference type="PROSITE" id="PS50995">
    <property type="entry name" value="HTH_MARR_2"/>
    <property type="match status" value="1"/>
</dbReference>
<dbReference type="SUPFAM" id="SSF46785">
    <property type="entry name" value="Winged helix' DNA-binding domain"/>
    <property type="match status" value="1"/>
</dbReference>
<dbReference type="SMART" id="SM00347">
    <property type="entry name" value="HTH_MARR"/>
    <property type="match status" value="1"/>
</dbReference>
<proteinExistence type="predicted"/>
<dbReference type="InterPro" id="IPR039422">
    <property type="entry name" value="MarR/SlyA-like"/>
</dbReference>
<dbReference type="InterPro" id="IPR036390">
    <property type="entry name" value="WH_DNA-bd_sf"/>
</dbReference>
<sequence length="176" mass="20016">MLHVDYRVESIAGGKAVAQNDMRTMVDAHLYLREHSIRQSFEGLLAVWRSLSCACEKRLERHGLGPAHHRIMFLVGSHEGLLPSELCRRLGITKQSLGRALGELKDKKLVEQKEDEEDRRKRPIFLTKEGRQLEGELFASIRTVLTQAYRQVDGVAVDGFRRVLYAVIHSGRDGRA</sequence>
<evidence type="ECO:0000313" key="2">
    <source>
        <dbReference type="EMBL" id="MCX5615934.1"/>
    </source>
</evidence>
<dbReference type="Pfam" id="PF12802">
    <property type="entry name" value="MarR_2"/>
    <property type="match status" value="1"/>
</dbReference>
<protein>
    <submittedName>
        <fullName evidence="2">MarR family transcriptional regulator</fullName>
    </submittedName>
</protein>
<accession>A0ABT3WC44</accession>
<comment type="caution">
    <text evidence="2">The sequence shown here is derived from an EMBL/GenBank/DDBJ whole genome shotgun (WGS) entry which is preliminary data.</text>
</comment>
<gene>
    <name evidence="2" type="ORF">NQF87_02930</name>
</gene>
<dbReference type="RefSeq" id="WP_266126913.1">
    <property type="nucleotide sequence ID" value="NZ_JANIDV010000001.1"/>
</dbReference>
<dbReference type="Proteomes" id="UP001165633">
    <property type="component" value="Unassembled WGS sequence"/>
</dbReference>
<dbReference type="PRINTS" id="PR00598">
    <property type="entry name" value="HTHMARR"/>
</dbReference>
<dbReference type="EMBL" id="JANIDV010000001">
    <property type="protein sequence ID" value="MCX5615934.1"/>
    <property type="molecule type" value="Genomic_DNA"/>
</dbReference>
<dbReference type="PANTHER" id="PTHR33164:SF44">
    <property type="entry name" value="TRANSCRIPTIONAL REGULATORY PROTEIN"/>
    <property type="match status" value="1"/>
</dbReference>
<evidence type="ECO:0000313" key="3">
    <source>
        <dbReference type="Proteomes" id="UP001165633"/>
    </source>
</evidence>
<dbReference type="Gene3D" id="1.10.10.10">
    <property type="entry name" value="Winged helix-like DNA-binding domain superfamily/Winged helix DNA-binding domain"/>
    <property type="match status" value="1"/>
</dbReference>